<dbReference type="GO" id="GO:0008270">
    <property type="term" value="F:zinc ion binding"/>
    <property type="evidence" value="ECO:0007669"/>
    <property type="project" value="UniProtKB-KW"/>
</dbReference>
<sequence>MATEARPVETADVAALSAHIREAIRRALRILPDCTYIGFTTPSLPLYRILLSALLSALPAWNFSSVPLSLGDRFIREAREAQEQEKPRDHMEEGQIVALDLKTLSRYDCKEIIVGCDSLIAGNLPIYGTSTGGICSFGNKGRSGTTLTWTPWGCYSDDAFLFFHQLRDIARELLQYWDDTAEMVMYYFLVRLPLLDNAALFGLVSPLSSGMRRLKLCLSMPWALSPALVVLWGVCWRFYSGDGIDRTQSALQDVLDPSEALDLIDFVPDVLHQGETSQGRYTTTDRSYCDADNDPVDLSALWPDNTLAFEYNDNLGWLDDLSFPTTAAIALDQFPHDGTFVQGGTLSLETPTVESFISPIPQPGQHYHLGQPPVAAHSPPTSAPTAAFDLVTPSVVLENTKQASPRATQRRQSQISTLLARSAAAARVTKPRGTGSVPSARTPTCPDCGERFSRQDTLKRHMSEQKHGQGLATSSGSRLREFLCPTVGYQRSIATFGFKRQSHVRDHLKNCGKTDSVGSSAAVPAPSRTFLFPAARTDSPVLDRVEASRVCGRTTGDSALSDNGQLAQDEAATPYFDAESFGGGISTQDQDGDGKLSEEDRVSILERCYCAEEEELFRLEQECHRRRERLRHMKGLIGMFRESSG</sequence>
<dbReference type="Gene3D" id="3.30.160.60">
    <property type="entry name" value="Classic Zinc Finger"/>
    <property type="match status" value="1"/>
</dbReference>
<keyword evidence="1" id="KW-0479">Metal-binding</keyword>
<dbReference type="Proteomes" id="UP001175000">
    <property type="component" value="Unassembled WGS sequence"/>
</dbReference>
<feature type="compositionally biased region" description="Polar residues" evidence="2">
    <location>
        <begin position="400"/>
        <end position="415"/>
    </location>
</feature>
<reference evidence="4" key="1">
    <citation type="submission" date="2023-06" db="EMBL/GenBank/DDBJ databases">
        <title>Genome-scale phylogeny and comparative genomics of the fungal order Sordariales.</title>
        <authorList>
            <consortium name="Lawrence Berkeley National Laboratory"/>
            <person name="Hensen N."/>
            <person name="Bonometti L."/>
            <person name="Westerberg I."/>
            <person name="Brannstrom I.O."/>
            <person name="Guillou S."/>
            <person name="Cros-Aarteil S."/>
            <person name="Calhoun S."/>
            <person name="Haridas S."/>
            <person name="Kuo A."/>
            <person name="Mondo S."/>
            <person name="Pangilinan J."/>
            <person name="Riley R."/>
            <person name="Labutti K."/>
            <person name="Andreopoulos B."/>
            <person name="Lipzen A."/>
            <person name="Chen C."/>
            <person name="Yanf M."/>
            <person name="Daum C."/>
            <person name="Ng V."/>
            <person name="Clum A."/>
            <person name="Steindorff A."/>
            <person name="Ohm R."/>
            <person name="Martin F."/>
            <person name="Silar P."/>
            <person name="Natvig D."/>
            <person name="Lalanne C."/>
            <person name="Gautier V."/>
            <person name="Ament-Velasquez S.L."/>
            <person name="Kruys A."/>
            <person name="Hutchinson M.I."/>
            <person name="Powell A.J."/>
            <person name="Barry K."/>
            <person name="Miller A.N."/>
            <person name="Grigoriev I.V."/>
            <person name="Debuchy R."/>
            <person name="Gladieux P."/>
            <person name="Thoren M.H."/>
            <person name="Johannesson H."/>
        </authorList>
    </citation>
    <scope>NUCLEOTIDE SEQUENCE</scope>
    <source>
        <strain evidence="4">CBS 606.72</strain>
    </source>
</reference>
<dbReference type="InterPro" id="IPR013087">
    <property type="entry name" value="Znf_C2H2_type"/>
</dbReference>
<gene>
    <name evidence="4" type="ORF">B0T14DRAFT_517538</name>
</gene>
<proteinExistence type="predicted"/>
<keyword evidence="5" id="KW-1185">Reference proteome</keyword>
<keyword evidence="1" id="KW-0862">Zinc</keyword>
<keyword evidence="1" id="KW-0863">Zinc-finger</keyword>
<evidence type="ECO:0000256" key="2">
    <source>
        <dbReference type="SAM" id="MobiDB-lite"/>
    </source>
</evidence>
<evidence type="ECO:0000259" key="3">
    <source>
        <dbReference type="PROSITE" id="PS50157"/>
    </source>
</evidence>
<evidence type="ECO:0000313" key="4">
    <source>
        <dbReference type="EMBL" id="KAK0624111.1"/>
    </source>
</evidence>
<dbReference type="PROSITE" id="PS50157">
    <property type="entry name" value="ZINC_FINGER_C2H2_2"/>
    <property type="match status" value="1"/>
</dbReference>
<accession>A0AA40C3K7</accession>
<feature type="domain" description="C2H2-type" evidence="3">
    <location>
        <begin position="443"/>
        <end position="467"/>
    </location>
</feature>
<name>A0AA40C3K7_9PEZI</name>
<organism evidence="4 5">
    <name type="scientific">Immersiella caudata</name>
    <dbReference type="NCBI Taxonomy" id="314043"/>
    <lineage>
        <taxon>Eukaryota</taxon>
        <taxon>Fungi</taxon>
        <taxon>Dikarya</taxon>
        <taxon>Ascomycota</taxon>
        <taxon>Pezizomycotina</taxon>
        <taxon>Sordariomycetes</taxon>
        <taxon>Sordariomycetidae</taxon>
        <taxon>Sordariales</taxon>
        <taxon>Lasiosphaeriaceae</taxon>
        <taxon>Immersiella</taxon>
    </lineage>
</organism>
<protein>
    <recommendedName>
        <fullName evidence="3">C2H2-type domain-containing protein</fullName>
    </recommendedName>
</protein>
<dbReference type="PROSITE" id="PS00028">
    <property type="entry name" value="ZINC_FINGER_C2H2_1"/>
    <property type="match status" value="1"/>
</dbReference>
<comment type="caution">
    <text evidence="4">The sequence shown here is derived from an EMBL/GenBank/DDBJ whole genome shotgun (WGS) entry which is preliminary data.</text>
</comment>
<dbReference type="EMBL" id="JAULSU010000003">
    <property type="protein sequence ID" value="KAK0624111.1"/>
    <property type="molecule type" value="Genomic_DNA"/>
</dbReference>
<evidence type="ECO:0000256" key="1">
    <source>
        <dbReference type="PROSITE-ProRule" id="PRU00042"/>
    </source>
</evidence>
<dbReference type="AlphaFoldDB" id="A0AA40C3K7"/>
<feature type="region of interest" description="Disordered" evidence="2">
    <location>
        <begin position="578"/>
        <end position="597"/>
    </location>
</feature>
<feature type="region of interest" description="Disordered" evidence="2">
    <location>
        <begin position="400"/>
        <end position="450"/>
    </location>
</feature>
<evidence type="ECO:0000313" key="5">
    <source>
        <dbReference type="Proteomes" id="UP001175000"/>
    </source>
</evidence>
<dbReference type="Pfam" id="PF00096">
    <property type="entry name" value="zf-C2H2"/>
    <property type="match status" value="1"/>
</dbReference>
<feature type="compositionally biased region" description="Low complexity" evidence="2">
    <location>
        <begin position="416"/>
        <end position="428"/>
    </location>
</feature>